<dbReference type="OrthoDB" id="3509362at2759"/>
<dbReference type="InterPro" id="IPR001031">
    <property type="entry name" value="Thioesterase"/>
</dbReference>
<dbReference type="CDD" id="cd05195">
    <property type="entry name" value="enoyl_red"/>
    <property type="match status" value="1"/>
</dbReference>
<dbReference type="Pfam" id="PF00975">
    <property type="entry name" value="Thioesterase"/>
    <property type="match status" value="1"/>
</dbReference>
<dbReference type="Gene3D" id="3.90.180.10">
    <property type="entry name" value="Medium-chain alcohol dehydrogenases, catalytic domain"/>
    <property type="match status" value="1"/>
</dbReference>
<dbReference type="Pfam" id="PF00107">
    <property type="entry name" value="ADH_zinc_N"/>
    <property type="match status" value="1"/>
</dbReference>
<dbReference type="GO" id="GO:0016297">
    <property type="term" value="F:fatty acyl-[ACP] hydrolase activity"/>
    <property type="evidence" value="ECO:0007669"/>
    <property type="project" value="UniProtKB-EC"/>
</dbReference>
<dbReference type="SMART" id="SM00829">
    <property type="entry name" value="PKS_ER"/>
    <property type="match status" value="1"/>
</dbReference>
<sequence>MSTPTEFQNDTTSNAIQTISNITENTRVDYIGINAKDETLMFKGECKPELGYIDYSGVTSSGQNIMGMARLDLESCKLVLDPVLKWSVPGRWSLEDAATVPYAHVLAYYALMVVAKLQHSDTVLVQGGCSAWGMAAIYIAKQQGCNVLTTVVSQKQKIFMKARCPFLTHVFNACDTSFEPHVLMATSGKGVQVILNCLTGNQLNATLKCVAEFGRVIQMGKLDIERNTEIGMGPFLRNVSLSSVSVEDVFNAQLDVRQRIQELVREGIKCFTVRPLFRTVVDHQDIISILSDLKKPEYVGKKLIRLSNNIPSSTQLNINEASRFICDSETSYLLYGGSEETWVDIVEWLIHRGARKLAILFESESQEGHTSQRLKMYQTYYDLEVLFIFTKADTRDSDFKLLSDISCLGPIGAVFVLPNKDYSTKGAEIRTVQHLDCALKITAPKALFVNFVNNAAGVCHLRADAGFPTKNIQWEQCLEFPDVVCALDDVLKFASNDILIKDDRYKYNIEESVESLYKKLSFLLPSSLGNLKEETKDAPIKLNFVPLASLCPHIAREVPPVFIIPGMFSTHGIKDLASKLMYPVFCVSFPRRMLPLKTIAAILANRMREIYPRGPYNLIGVSYSGILAIEIAKILEREDCKTAIQFLDGAPDTIQGALQHLGKGCNSEIRYLCQILNLTNLEIIEELNKLSTWEKRLDFTLNHYKSSPEEKEFLKEVLTTLKKHFDEISNFQPSNDLVKGQVCLLRPTGSNKHDTCGLQKYCREEALVRTVDCNHNTMLKNKVAANIINDKIIC</sequence>
<dbReference type="SUPFAM" id="SSF53474">
    <property type="entry name" value="alpha/beta-Hydrolases"/>
    <property type="match status" value="1"/>
</dbReference>
<protein>
    <recommendedName>
        <fullName evidence="1">oleoyl-[acyl-carrier-protein] hydrolase</fullName>
        <ecNumber evidence="1">3.1.2.14</ecNumber>
    </recommendedName>
</protein>
<dbReference type="InterPro" id="IPR020843">
    <property type="entry name" value="ER"/>
</dbReference>
<dbReference type="PANTHER" id="PTHR43775:SF23">
    <property type="entry name" value="FATTY ACID SYNTHASE 3"/>
    <property type="match status" value="1"/>
</dbReference>
<evidence type="ECO:0000259" key="2">
    <source>
        <dbReference type="SMART" id="SM00829"/>
    </source>
</evidence>
<organism evidence="3 4">
    <name type="scientific">Ignelater luminosus</name>
    <name type="common">Cucubano</name>
    <name type="synonym">Pyrophorus luminosus</name>
    <dbReference type="NCBI Taxonomy" id="2038154"/>
    <lineage>
        <taxon>Eukaryota</taxon>
        <taxon>Metazoa</taxon>
        <taxon>Ecdysozoa</taxon>
        <taxon>Arthropoda</taxon>
        <taxon>Hexapoda</taxon>
        <taxon>Insecta</taxon>
        <taxon>Pterygota</taxon>
        <taxon>Neoptera</taxon>
        <taxon>Endopterygota</taxon>
        <taxon>Coleoptera</taxon>
        <taxon>Polyphaga</taxon>
        <taxon>Elateriformia</taxon>
        <taxon>Elateroidea</taxon>
        <taxon>Elateridae</taxon>
        <taxon>Agrypninae</taxon>
        <taxon>Pyrophorini</taxon>
        <taxon>Ignelater</taxon>
    </lineage>
</organism>
<evidence type="ECO:0000256" key="1">
    <source>
        <dbReference type="ARBA" id="ARBA00012480"/>
    </source>
</evidence>
<dbReference type="Proteomes" id="UP000801492">
    <property type="component" value="Unassembled WGS sequence"/>
</dbReference>
<dbReference type="GO" id="GO:0016491">
    <property type="term" value="F:oxidoreductase activity"/>
    <property type="evidence" value="ECO:0007669"/>
    <property type="project" value="InterPro"/>
</dbReference>
<dbReference type="InterPro" id="IPR036291">
    <property type="entry name" value="NAD(P)-bd_dom_sf"/>
</dbReference>
<feature type="domain" description="Enoyl reductase (ER)" evidence="2">
    <location>
        <begin position="14"/>
        <end position="304"/>
    </location>
</feature>
<dbReference type="Gene3D" id="3.40.50.1820">
    <property type="entry name" value="alpha/beta hydrolase"/>
    <property type="match status" value="1"/>
</dbReference>
<dbReference type="EC" id="3.1.2.14" evidence="1"/>
<evidence type="ECO:0000313" key="4">
    <source>
        <dbReference type="Proteomes" id="UP000801492"/>
    </source>
</evidence>
<dbReference type="SUPFAM" id="SSF50129">
    <property type="entry name" value="GroES-like"/>
    <property type="match status" value="1"/>
</dbReference>
<evidence type="ECO:0000313" key="3">
    <source>
        <dbReference type="EMBL" id="KAF2883952.1"/>
    </source>
</evidence>
<dbReference type="GO" id="GO:0004312">
    <property type="term" value="F:fatty acid synthase activity"/>
    <property type="evidence" value="ECO:0007669"/>
    <property type="project" value="TreeGrafter"/>
</dbReference>
<dbReference type="InterPro" id="IPR013149">
    <property type="entry name" value="ADH-like_C"/>
</dbReference>
<name>A0A8K0CET8_IGNLU</name>
<dbReference type="EMBL" id="VTPC01090252">
    <property type="protein sequence ID" value="KAF2883952.1"/>
    <property type="molecule type" value="Genomic_DNA"/>
</dbReference>
<accession>A0A8K0CET8</accession>
<proteinExistence type="predicted"/>
<dbReference type="InterPro" id="IPR011032">
    <property type="entry name" value="GroES-like_sf"/>
</dbReference>
<dbReference type="AlphaFoldDB" id="A0A8K0CET8"/>
<reference evidence="3" key="1">
    <citation type="submission" date="2019-08" db="EMBL/GenBank/DDBJ databases">
        <title>The genome of the North American firefly Photinus pyralis.</title>
        <authorList>
            <consortium name="Photinus pyralis genome working group"/>
            <person name="Fallon T.R."/>
            <person name="Sander Lower S.E."/>
            <person name="Weng J.-K."/>
        </authorList>
    </citation>
    <scope>NUCLEOTIDE SEQUENCE</scope>
    <source>
        <strain evidence="3">TRF0915ILg1</strain>
        <tissue evidence="3">Whole body</tissue>
    </source>
</reference>
<dbReference type="InterPro" id="IPR050091">
    <property type="entry name" value="PKS_NRPS_Biosynth_Enz"/>
</dbReference>
<keyword evidence="4" id="KW-1185">Reference proteome</keyword>
<comment type="caution">
    <text evidence="3">The sequence shown here is derived from an EMBL/GenBank/DDBJ whole genome shotgun (WGS) entry which is preliminary data.</text>
</comment>
<dbReference type="PANTHER" id="PTHR43775">
    <property type="entry name" value="FATTY ACID SYNTHASE"/>
    <property type="match status" value="1"/>
</dbReference>
<dbReference type="GO" id="GO:0006633">
    <property type="term" value="P:fatty acid biosynthetic process"/>
    <property type="evidence" value="ECO:0007669"/>
    <property type="project" value="TreeGrafter"/>
</dbReference>
<gene>
    <name evidence="3" type="ORF">ILUMI_22210</name>
</gene>
<dbReference type="InterPro" id="IPR029058">
    <property type="entry name" value="AB_hydrolase_fold"/>
</dbReference>
<dbReference type="SUPFAM" id="SSF51735">
    <property type="entry name" value="NAD(P)-binding Rossmann-fold domains"/>
    <property type="match status" value="1"/>
</dbReference>